<sequence length="1053" mass="116062">MHLKTLLFTLLLSSLVSGCGGESPPSSQSNGNGNKPTTPGNQKPTKPTQPEHQVSDHELLPYSFNAVVQVAGRPHTVELQKFSVRQENATFYVLNTDKSSQIEPLKYIPEVRSYRGKVIGQPESTIVGYVDGNNQFYGRVFYGGIKSWEIRNLNVKTKSTVVASASTTLNRSPEDLKPISTSHVLPEPSLESPIPSMKDFYLQRADITFHATEDSYTKIFGKNLESAIGGMDYIANLLDYLFTRDALIRFSYPGGLITQKSGSVTQPAQQTALRNALKGKFSLFHYFTGPRNSGANAGLTSFCEFSLSAWCTLHEVGHAFNLGHDIGVETNSVMGAVELIPTNAISVIKSSPAATRGTIVGALRSPISPNANIDHIDVSRDGQATLNVLDNDFDANGPLSGGTIKIHSVDTRSLAYGNISWDSNGKVTYQAPKGFVGDDHFHYTIIDDTGMKDESEVHVKVISDSRVAFFKKSNATRHTNLQPYNTTKYRTTPVDQVHNLAGKEQFISLLHSNAKYPNLGFTQQVLKEGGYDTVYEKNNTMALRDYMPHELAPGRSSFSVSLVLTQDNDFISRDSNGDFHKTIQELSLIGQGKLDDGYALSYFNGNQHRVALNGSPAKGLGWTLVSRQFFTQQRFSQRPHEIHAFASPDSVTVNDNKPHVITWVINREANTVTTYVDGVAIPMALDSNPTHFVEDVPLPADFGGIYPGGTHYWYSSGRDLHTESYGPWFMRTTNSDAGKKNPSIWETSTEFLSKNMDVDNVQIFTYALAPAQVTQIAQGVYPAYTNSPYNGQAVFFDKPITLTWEHDKASSFKLVYGYEPSLKHPKFSQEIGARNTQTVAINDAHEALYWRIDSNVNGKWVTGHTWSVRNQLQIGNMLSLSFTQDELTNSAQTNAAPWRKNIEEDFGNVSVKVSNQTDSNGRSTLLLRGDNANITFTNNGGREIKQLNVSLGSYNQEKVGELAIQYRSGSQWKDAKVLHKNGLPTGQNYNGMYSHSSGVGNGKGGPGKNRYAPASTDNLSSYKVSFPSGVFEARIIVRGHKNVVAIIDHVTLM</sequence>
<feature type="compositionally biased region" description="Low complexity" evidence="1">
    <location>
        <begin position="19"/>
        <end position="41"/>
    </location>
</feature>
<feature type="compositionally biased region" description="Polar residues" evidence="1">
    <location>
        <begin position="42"/>
        <end position="52"/>
    </location>
</feature>
<reference evidence="4" key="1">
    <citation type="journal article" date="2019" name="Int. J. Syst. Evol. Microbiol.">
        <title>The Global Catalogue of Microorganisms (GCM) 10K type strain sequencing project: providing services to taxonomists for standard genome sequencing and annotation.</title>
        <authorList>
            <consortium name="The Broad Institute Genomics Platform"/>
            <consortium name="The Broad Institute Genome Sequencing Center for Infectious Disease"/>
            <person name="Wu L."/>
            <person name="Ma J."/>
        </authorList>
    </citation>
    <scope>NUCLEOTIDE SEQUENCE [LARGE SCALE GENOMIC DNA]</scope>
    <source>
        <strain evidence="4">NBRC 15640</strain>
    </source>
</reference>
<name>A0AAV5NYU9_9VIBR</name>
<keyword evidence="2" id="KW-0732">Signal</keyword>
<keyword evidence="4" id="KW-1185">Reference proteome</keyword>
<protein>
    <submittedName>
        <fullName evidence="3">Uncharacterized protein</fullName>
    </submittedName>
</protein>
<dbReference type="Gene3D" id="2.60.120.200">
    <property type="match status" value="1"/>
</dbReference>
<proteinExistence type="predicted"/>
<dbReference type="RefSeq" id="WP_126610362.1">
    <property type="nucleotide sequence ID" value="NZ_AP025145.1"/>
</dbReference>
<organism evidence="3 4">
    <name type="scientific">Vibrio penaeicida</name>
    <dbReference type="NCBI Taxonomy" id="104609"/>
    <lineage>
        <taxon>Bacteria</taxon>
        <taxon>Pseudomonadati</taxon>
        <taxon>Pseudomonadota</taxon>
        <taxon>Gammaproteobacteria</taxon>
        <taxon>Vibrionales</taxon>
        <taxon>Vibrionaceae</taxon>
        <taxon>Vibrio</taxon>
    </lineage>
</organism>
<evidence type="ECO:0000313" key="3">
    <source>
        <dbReference type="EMBL" id="GLQ75745.1"/>
    </source>
</evidence>
<dbReference type="Pfam" id="PF17963">
    <property type="entry name" value="Big_9"/>
    <property type="match status" value="1"/>
</dbReference>
<comment type="caution">
    <text evidence="3">The sequence shown here is derived from an EMBL/GenBank/DDBJ whole genome shotgun (WGS) entry which is preliminary data.</text>
</comment>
<dbReference type="AlphaFoldDB" id="A0AAV5NYU9"/>
<evidence type="ECO:0000256" key="2">
    <source>
        <dbReference type="SAM" id="SignalP"/>
    </source>
</evidence>
<gene>
    <name evidence="3" type="ORF">GCM10007932_51080</name>
</gene>
<dbReference type="SUPFAM" id="SSF55486">
    <property type="entry name" value="Metalloproteases ('zincins'), catalytic domain"/>
    <property type="match status" value="1"/>
</dbReference>
<dbReference type="Proteomes" id="UP001156690">
    <property type="component" value="Unassembled WGS sequence"/>
</dbReference>
<feature type="region of interest" description="Disordered" evidence="1">
    <location>
        <begin position="19"/>
        <end position="53"/>
    </location>
</feature>
<dbReference type="PROSITE" id="PS51257">
    <property type="entry name" value="PROKAR_LIPOPROTEIN"/>
    <property type="match status" value="1"/>
</dbReference>
<evidence type="ECO:0000313" key="4">
    <source>
        <dbReference type="Proteomes" id="UP001156690"/>
    </source>
</evidence>
<evidence type="ECO:0000256" key="1">
    <source>
        <dbReference type="SAM" id="MobiDB-lite"/>
    </source>
</evidence>
<dbReference type="EMBL" id="BSNX01000075">
    <property type="protein sequence ID" value="GLQ75745.1"/>
    <property type="molecule type" value="Genomic_DNA"/>
</dbReference>
<accession>A0AAV5NYU9</accession>
<dbReference type="Gene3D" id="2.60.40.3440">
    <property type="match status" value="1"/>
</dbReference>
<feature type="chain" id="PRO_5043808988" evidence="2">
    <location>
        <begin position="19"/>
        <end position="1053"/>
    </location>
</feature>
<feature type="signal peptide" evidence="2">
    <location>
        <begin position="1"/>
        <end position="18"/>
    </location>
</feature>